<comment type="caution">
    <text evidence="6">The sequence shown here is derived from an EMBL/GenBank/DDBJ whole genome shotgun (WGS) entry which is preliminary data.</text>
</comment>
<evidence type="ECO:0000313" key="6">
    <source>
        <dbReference type="EMBL" id="OUD01133.1"/>
    </source>
</evidence>
<evidence type="ECO:0000259" key="5">
    <source>
        <dbReference type="Pfam" id="PF06441"/>
    </source>
</evidence>
<feature type="active site" description="Proton acceptor" evidence="4">
    <location>
        <position position="365"/>
    </location>
</feature>
<evidence type="ECO:0000256" key="1">
    <source>
        <dbReference type="ARBA" id="ARBA00010088"/>
    </source>
</evidence>
<sequence>MPSPTGDVQAFQAHATDADLDDLRARLAAARLPEPETVHGAAPGSRRWEQGVPLADLVDVVNYWRTGYDWRSFEERLDRIGQFRTAIDDLGIHFLHRRSARADATPVILTHGWPGSIAEFVDVVDELADPKDADAPAFHVVVPSLPGFGYSDKPATTGWGTEKIAAAWVELMGRLGYGTFLAHGGDWGGNITTVLGGRFPAHVLGIHTTFAEGPPGLTTDGLTAAERTWAEETRAFYEGPRGAYAKQQATRPQTIGYSLVDSPVGLLAWILDKFAEWSDTVDSPFETISIDRVLDDVTLYWLTRTGASAARIYYESHNSLDPELRVDVPSAITMYPRDIEKCPRLWAQERYRRIVRWGSPENGGHFPSLEVPEYFVKDLREGLAAVLAATR</sequence>
<organism evidence="6 7">
    <name type="scientific">Streptomyces swartbergensis</name>
    <dbReference type="NCBI Taxonomy" id="487165"/>
    <lineage>
        <taxon>Bacteria</taxon>
        <taxon>Bacillati</taxon>
        <taxon>Actinomycetota</taxon>
        <taxon>Actinomycetes</taxon>
        <taxon>Kitasatosporales</taxon>
        <taxon>Streptomycetaceae</taxon>
        <taxon>Streptomyces</taxon>
    </lineage>
</organism>
<dbReference type="PIRSF" id="PIRSF001112">
    <property type="entry name" value="Epoxide_hydrolase"/>
    <property type="match status" value="1"/>
</dbReference>
<feature type="active site" description="Proton donor" evidence="4">
    <location>
        <position position="313"/>
    </location>
</feature>
<dbReference type="Gene3D" id="3.40.50.1820">
    <property type="entry name" value="alpha/beta hydrolase"/>
    <property type="match status" value="1"/>
</dbReference>
<accession>A0A2C9ZN27</accession>
<dbReference type="RefSeq" id="WP_086602592.1">
    <property type="nucleotide sequence ID" value="NZ_NGFN01000136.1"/>
</dbReference>
<dbReference type="InterPro" id="IPR016292">
    <property type="entry name" value="Epoxide_hydrolase"/>
</dbReference>
<evidence type="ECO:0000256" key="3">
    <source>
        <dbReference type="ARBA" id="ARBA00022801"/>
    </source>
</evidence>
<evidence type="ECO:0000313" key="7">
    <source>
        <dbReference type="Proteomes" id="UP000195105"/>
    </source>
</evidence>
<dbReference type="GO" id="GO:0004301">
    <property type="term" value="F:epoxide hydrolase activity"/>
    <property type="evidence" value="ECO:0007669"/>
    <property type="project" value="TreeGrafter"/>
</dbReference>
<dbReference type="Proteomes" id="UP000195105">
    <property type="component" value="Unassembled WGS sequence"/>
</dbReference>
<keyword evidence="2" id="KW-0058">Aromatic hydrocarbons catabolism</keyword>
<proteinExistence type="inferred from homology"/>
<comment type="similarity">
    <text evidence="1">Belongs to the peptidase S33 family.</text>
</comment>
<name>A0A2C9ZN27_9ACTN</name>
<reference evidence="6 7" key="1">
    <citation type="submission" date="2017-05" db="EMBL/GenBank/DDBJ databases">
        <title>Biotechnological potential of actinobacteria isolated from South African environments.</title>
        <authorList>
            <person name="Le Roes-Hill M."/>
            <person name="Prins A."/>
            <person name="Durrell K.A."/>
        </authorList>
    </citation>
    <scope>NUCLEOTIDE SEQUENCE [LARGE SCALE GENOMIC DNA]</scope>
    <source>
        <strain evidence="6 7">HMC13</strain>
    </source>
</reference>
<dbReference type="InterPro" id="IPR010497">
    <property type="entry name" value="Epoxide_hydro_N"/>
</dbReference>
<dbReference type="InterPro" id="IPR000639">
    <property type="entry name" value="Epox_hydrolase-like"/>
</dbReference>
<dbReference type="Pfam" id="PF06441">
    <property type="entry name" value="EHN"/>
    <property type="match status" value="1"/>
</dbReference>
<evidence type="ECO:0000256" key="4">
    <source>
        <dbReference type="PIRSR" id="PIRSR001112-1"/>
    </source>
</evidence>
<dbReference type="EMBL" id="NGFN01000136">
    <property type="protein sequence ID" value="OUD01133.1"/>
    <property type="molecule type" value="Genomic_DNA"/>
</dbReference>
<keyword evidence="7" id="KW-1185">Reference proteome</keyword>
<feature type="active site" description="Nucleophile" evidence="4">
    <location>
        <position position="186"/>
    </location>
</feature>
<dbReference type="AlphaFoldDB" id="A0A2C9ZN27"/>
<dbReference type="InterPro" id="IPR029058">
    <property type="entry name" value="AB_hydrolase_fold"/>
</dbReference>
<dbReference type="PANTHER" id="PTHR21661">
    <property type="entry name" value="EPOXIDE HYDROLASE 1-RELATED"/>
    <property type="match status" value="1"/>
</dbReference>
<dbReference type="GO" id="GO:0097176">
    <property type="term" value="P:epoxide metabolic process"/>
    <property type="evidence" value="ECO:0007669"/>
    <property type="project" value="TreeGrafter"/>
</dbReference>
<evidence type="ECO:0000256" key="2">
    <source>
        <dbReference type="ARBA" id="ARBA00022797"/>
    </source>
</evidence>
<keyword evidence="3 6" id="KW-0378">Hydrolase</keyword>
<dbReference type="PRINTS" id="PR00412">
    <property type="entry name" value="EPOXHYDRLASE"/>
</dbReference>
<protein>
    <submittedName>
        <fullName evidence="6">Epoxide hydrolase</fullName>
    </submittedName>
</protein>
<feature type="domain" description="Epoxide hydrolase N-terminal" evidence="5">
    <location>
        <begin position="9"/>
        <end position="120"/>
    </location>
</feature>
<dbReference type="SUPFAM" id="SSF53474">
    <property type="entry name" value="alpha/beta-Hydrolases"/>
    <property type="match status" value="1"/>
</dbReference>
<gene>
    <name evidence="6" type="ORF">CA983_21775</name>
</gene>
<dbReference type="PANTHER" id="PTHR21661:SF35">
    <property type="entry name" value="EPOXIDE HYDROLASE"/>
    <property type="match status" value="1"/>
</dbReference>